<comment type="caution">
    <text evidence="5">The sequence shown here is derived from an EMBL/GenBank/DDBJ whole genome shotgun (WGS) entry which is preliminary data.</text>
</comment>
<dbReference type="GO" id="GO:0016757">
    <property type="term" value="F:glycosyltransferase activity"/>
    <property type="evidence" value="ECO:0007669"/>
    <property type="project" value="UniProtKB-KW"/>
</dbReference>
<dbReference type="Proteomes" id="UP000254134">
    <property type="component" value="Unassembled WGS sequence"/>
</dbReference>
<dbReference type="SUPFAM" id="SSF53756">
    <property type="entry name" value="UDP-Glycosyltransferase/glycogen phosphorylase"/>
    <property type="match status" value="1"/>
</dbReference>
<name>A0A7M2Z1R4_9ACTN</name>
<evidence type="ECO:0000313" key="6">
    <source>
        <dbReference type="Proteomes" id="UP000254134"/>
    </source>
</evidence>
<dbReference type="AlphaFoldDB" id="A0A7M2Z1R4"/>
<accession>A0A7M2Z1R4</accession>
<dbReference type="InterPro" id="IPR001296">
    <property type="entry name" value="Glyco_trans_1"/>
</dbReference>
<feature type="domain" description="Glycosyltransferase subfamily 4-like N-terminal" evidence="4">
    <location>
        <begin position="16"/>
        <end position="181"/>
    </location>
</feature>
<keyword evidence="2 5" id="KW-0808">Transferase</keyword>
<dbReference type="EMBL" id="QQZY01000001">
    <property type="protein sequence ID" value="RDI76250.1"/>
    <property type="molecule type" value="Genomic_DNA"/>
</dbReference>
<evidence type="ECO:0000259" key="3">
    <source>
        <dbReference type="Pfam" id="PF00534"/>
    </source>
</evidence>
<evidence type="ECO:0000259" key="4">
    <source>
        <dbReference type="Pfam" id="PF13579"/>
    </source>
</evidence>
<dbReference type="InterPro" id="IPR028098">
    <property type="entry name" value="Glyco_trans_4-like_N"/>
</dbReference>
<evidence type="ECO:0000256" key="1">
    <source>
        <dbReference type="ARBA" id="ARBA00022676"/>
    </source>
</evidence>
<evidence type="ECO:0000256" key="2">
    <source>
        <dbReference type="ARBA" id="ARBA00022679"/>
    </source>
</evidence>
<dbReference type="CDD" id="cd03808">
    <property type="entry name" value="GT4_CapM-like"/>
    <property type="match status" value="1"/>
</dbReference>
<organism evidence="5 6">
    <name type="scientific">Gaiella occulta</name>
    <dbReference type="NCBI Taxonomy" id="1002870"/>
    <lineage>
        <taxon>Bacteria</taxon>
        <taxon>Bacillati</taxon>
        <taxon>Actinomycetota</taxon>
        <taxon>Thermoleophilia</taxon>
        <taxon>Gaiellales</taxon>
        <taxon>Gaiellaceae</taxon>
        <taxon>Gaiella</taxon>
    </lineage>
</organism>
<reference evidence="6" key="2">
    <citation type="journal article" date="2019" name="MicrobiologyOpen">
        <title>High-quality draft genome sequence of Gaiella occulta isolated from a 150 meter deep mineral water borehole and comparison with the genome sequences of other deep-branching lineages of the phylum Actinobacteria.</title>
        <authorList>
            <person name="Severino R."/>
            <person name="Froufe H.J.C."/>
            <person name="Barroso C."/>
            <person name="Albuquerque L."/>
            <person name="Lobo-da-Cunha A."/>
            <person name="da Costa M.S."/>
            <person name="Egas C."/>
        </authorList>
    </citation>
    <scope>NUCLEOTIDE SEQUENCE [LARGE SCALE GENOMIC DNA]</scope>
    <source>
        <strain evidence="6">F2-233</strain>
    </source>
</reference>
<sequence length="382" mass="40722">MRRLRVLHVITRLVVGGAQENTLATVAGLKERGHETVLVTGPSHGPEGSLLERARDRGLSPLVIPQLVREPSPRSDLVALARLYRLIRAGRFDVVHTHTSKAGVLGRLAAQLARTPAIVHTPHGHIFTGYFGPRTSRLYLAVERACAHGSDALIAISETCRADQLQRGIGKPERFFTIPSGLPSHLAGDRAAARRSLGAAGDEILVGCIGRLAKVKGQHILLPAFAAAAQHQPSARLILVGDGPARTQLQAQARDLGIETAVRFLGLRDDAAALLAGFDLYIQPSLNEGMGRALAQAMTAGLPVIATSTAGPADLIRDGQSGILVPAGDKEGLAHAISRLLGDTELRTHLGRAAHQRSTSFCTEKQMVEAIEHLYLTLLLRP</sequence>
<dbReference type="RefSeq" id="WP_181813323.1">
    <property type="nucleotide sequence ID" value="NZ_QQZY01000001.1"/>
</dbReference>
<keyword evidence="1" id="KW-0328">Glycosyltransferase</keyword>
<dbReference type="Gene3D" id="3.40.50.2000">
    <property type="entry name" value="Glycogen Phosphorylase B"/>
    <property type="match status" value="2"/>
</dbReference>
<evidence type="ECO:0000313" key="5">
    <source>
        <dbReference type="EMBL" id="RDI76250.1"/>
    </source>
</evidence>
<gene>
    <name evidence="5" type="ORF">Gocc_0669</name>
</gene>
<keyword evidence="6" id="KW-1185">Reference proteome</keyword>
<dbReference type="Pfam" id="PF13579">
    <property type="entry name" value="Glyco_trans_4_4"/>
    <property type="match status" value="1"/>
</dbReference>
<dbReference type="Pfam" id="PF00534">
    <property type="entry name" value="Glycos_transf_1"/>
    <property type="match status" value="1"/>
</dbReference>
<feature type="domain" description="Glycosyl transferase family 1" evidence="3">
    <location>
        <begin position="190"/>
        <end position="356"/>
    </location>
</feature>
<reference evidence="5 6" key="1">
    <citation type="submission" date="2018-07" db="EMBL/GenBank/DDBJ databases">
        <title>High-quality-draft genome sequence of Gaiella occulta.</title>
        <authorList>
            <person name="Severino R."/>
            <person name="Froufe H.J.C."/>
            <person name="Rainey F.A."/>
            <person name="Barroso C."/>
            <person name="Albuquerque L."/>
            <person name="Lobo-Da-Cunha A."/>
            <person name="Da Costa M.S."/>
            <person name="Egas C."/>
        </authorList>
    </citation>
    <scope>NUCLEOTIDE SEQUENCE [LARGE SCALE GENOMIC DNA]</scope>
    <source>
        <strain evidence="5 6">F2-233</strain>
    </source>
</reference>
<protein>
    <submittedName>
        <fullName evidence="5">Glycosyltransferase</fullName>
    </submittedName>
</protein>
<dbReference type="PANTHER" id="PTHR12526">
    <property type="entry name" value="GLYCOSYLTRANSFERASE"/>
    <property type="match status" value="1"/>
</dbReference>
<proteinExistence type="predicted"/>